<reference evidence="3 4" key="1">
    <citation type="submission" date="2020-07" db="EMBL/GenBank/DDBJ databases">
        <title>Sequencing the genomes of 1000 actinobacteria strains.</title>
        <authorList>
            <person name="Klenk H.-P."/>
        </authorList>
    </citation>
    <scope>NUCLEOTIDE SEQUENCE [LARGE SCALE GENOMIC DNA]</scope>
    <source>
        <strain evidence="3 4">DSM 7487</strain>
    </source>
</reference>
<dbReference type="Pfam" id="PF19803">
    <property type="entry name" value="DUF6286"/>
    <property type="match status" value="1"/>
</dbReference>
<organism evidence="3 4">
    <name type="scientific">Kineococcus aurantiacus</name>
    <dbReference type="NCBI Taxonomy" id="37633"/>
    <lineage>
        <taxon>Bacteria</taxon>
        <taxon>Bacillati</taxon>
        <taxon>Actinomycetota</taxon>
        <taxon>Actinomycetes</taxon>
        <taxon>Kineosporiales</taxon>
        <taxon>Kineosporiaceae</taxon>
        <taxon>Kineococcus</taxon>
    </lineage>
</organism>
<keyword evidence="1" id="KW-0472">Membrane</keyword>
<feature type="transmembrane region" description="Helical" evidence="1">
    <location>
        <begin position="68"/>
        <end position="88"/>
    </location>
</feature>
<sequence length="195" mass="19542">MNGGPLPPAKRPTGAGRIGVTGPVLAVLLLALAVVLAREALVASGRVGGGSWAGPVLDGLDGTTRSPAVTAAGAVAVLLGLWLVATGFSRRSRRTVRLQGSASATTTTRDVARLATGAARQQDGVLHASSRAGRRRVDVTVSATTPLVRATVETAVRTALDRLDPAPRVRVRLEAPAAVAAAPGARPTSAVGGTS</sequence>
<keyword evidence="1" id="KW-1133">Transmembrane helix</keyword>
<dbReference type="Proteomes" id="UP000521922">
    <property type="component" value="Unassembled WGS sequence"/>
</dbReference>
<dbReference type="AlphaFoldDB" id="A0A7Y9DHP9"/>
<keyword evidence="1" id="KW-0812">Transmembrane</keyword>
<dbReference type="InterPro" id="IPR046253">
    <property type="entry name" value="DUF6286"/>
</dbReference>
<keyword evidence="4" id="KW-1185">Reference proteome</keyword>
<gene>
    <name evidence="3" type="ORF">BJ968_001136</name>
</gene>
<evidence type="ECO:0000256" key="1">
    <source>
        <dbReference type="SAM" id="Phobius"/>
    </source>
</evidence>
<comment type="caution">
    <text evidence="3">The sequence shown here is derived from an EMBL/GenBank/DDBJ whole genome shotgun (WGS) entry which is preliminary data.</text>
</comment>
<proteinExistence type="predicted"/>
<evidence type="ECO:0000259" key="2">
    <source>
        <dbReference type="Pfam" id="PF19803"/>
    </source>
</evidence>
<protein>
    <recommendedName>
        <fullName evidence="2">DUF6286 domain-containing protein</fullName>
    </recommendedName>
</protein>
<dbReference type="EMBL" id="JACCBB010000001">
    <property type="protein sequence ID" value="NYD21596.1"/>
    <property type="molecule type" value="Genomic_DNA"/>
</dbReference>
<evidence type="ECO:0000313" key="4">
    <source>
        <dbReference type="Proteomes" id="UP000521922"/>
    </source>
</evidence>
<name>A0A7Y9DHP9_9ACTN</name>
<evidence type="ECO:0000313" key="3">
    <source>
        <dbReference type="EMBL" id="NYD21596.1"/>
    </source>
</evidence>
<accession>A0A7Y9DHP9</accession>
<feature type="domain" description="DUF6286" evidence="2">
    <location>
        <begin position="78"/>
        <end position="173"/>
    </location>
</feature>
<dbReference type="RefSeq" id="WP_179750012.1">
    <property type="nucleotide sequence ID" value="NZ_BAAAGN010000005.1"/>
</dbReference>